<evidence type="ECO:0000313" key="1">
    <source>
        <dbReference type="EMBL" id="SSC12770.1"/>
    </source>
</evidence>
<proteinExistence type="predicted"/>
<dbReference type="SUPFAM" id="SSF48537">
    <property type="entry name" value="Phospholipase C/P1 nuclease"/>
    <property type="match status" value="1"/>
</dbReference>
<dbReference type="AlphaFoldDB" id="A0A7Z7PRE7"/>
<protein>
    <recommendedName>
        <fullName evidence="3">S1/P1 Nuclease</fullName>
    </recommendedName>
</protein>
<reference evidence="1 2" key="1">
    <citation type="submission" date="2017-01" db="EMBL/GenBank/DDBJ databases">
        <authorList>
            <person name="Erauso G."/>
        </authorList>
    </citation>
    <scope>NUCLEOTIDE SEQUENCE [LARGE SCALE GENOMIC DNA]</scope>
    <source>
        <strain evidence="1">MESINF1</strain>
    </source>
</reference>
<organism evidence="1 2">
    <name type="scientific">Mesotoga infera</name>
    <dbReference type="NCBI Taxonomy" id="1236046"/>
    <lineage>
        <taxon>Bacteria</taxon>
        <taxon>Thermotogati</taxon>
        <taxon>Thermotogota</taxon>
        <taxon>Thermotogae</taxon>
        <taxon>Kosmotogales</taxon>
        <taxon>Kosmotogaceae</taxon>
        <taxon>Mesotoga</taxon>
    </lineage>
</organism>
<dbReference type="KEGG" id="minf:MESINF_1326"/>
<dbReference type="GO" id="GO:0016788">
    <property type="term" value="F:hydrolase activity, acting on ester bonds"/>
    <property type="evidence" value="ECO:0007669"/>
    <property type="project" value="InterPro"/>
</dbReference>
<dbReference type="RefSeq" id="WP_169699010.1">
    <property type="nucleotide sequence ID" value="NZ_LS974202.1"/>
</dbReference>
<dbReference type="InterPro" id="IPR008947">
    <property type="entry name" value="PLipase_C/P1_nuclease_dom_sf"/>
</dbReference>
<keyword evidence="2" id="KW-1185">Reference proteome</keyword>
<name>A0A7Z7PRE7_9BACT</name>
<dbReference type="Proteomes" id="UP000250796">
    <property type="component" value="Chromosome MESINF"/>
</dbReference>
<dbReference type="EMBL" id="LS974202">
    <property type="protein sequence ID" value="SSC12770.1"/>
    <property type="molecule type" value="Genomic_DNA"/>
</dbReference>
<evidence type="ECO:0008006" key="3">
    <source>
        <dbReference type="Google" id="ProtNLM"/>
    </source>
</evidence>
<evidence type="ECO:0000313" key="2">
    <source>
        <dbReference type="Proteomes" id="UP000250796"/>
    </source>
</evidence>
<accession>A0A7Z7PRE7</accession>
<gene>
    <name evidence="1" type="ORF">MESINF_1326</name>
</gene>
<sequence>MKATLLLLFLIACSLCLGWSFFTHSKIAVAALESIEPSVLETISGGLPLPLFNEWIGLQTSFVDVDRYFVRDLVPGHGFRIHNYPGIEGLTMSEILELPGMPRNALGALITAFFDVRNLARSGDFAGTSYSIARLFHFASDLTMPLHVVNNSDGQLTAQAGLHVRIESILGNFFFRSEMFLRQGPRIFKDGEIPAVLFESIRKSMEQSKVFEAADMKRKSDTAYRFAALWRDVKEVFIEATSRAVYLCASLLMSALSL</sequence>